<dbReference type="SUPFAM" id="SSF56645">
    <property type="entry name" value="Acyl-CoA dehydrogenase NM domain-like"/>
    <property type="match status" value="1"/>
</dbReference>
<accession>A0A7L4YP29</accession>
<dbReference type="PROSITE" id="PS00072">
    <property type="entry name" value="ACYL_COA_DH_1"/>
    <property type="match status" value="1"/>
</dbReference>
<dbReference type="GO" id="GO:0005737">
    <property type="term" value="C:cytoplasm"/>
    <property type="evidence" value="ECO:0007669"/>
    <property type="project" value="TreeGrafter"/>
</dbReference>
<dbReference type="InterPro" id="IPR006091">
    <property type="entry name" value="Acyl-CoA_Oxase/DH_mid-dom"/>
</dbReference>
<evidence type="ECO:0000313" key="10">
    <source>
        <dbReference type="EMBL" id="QHC00317.1"/>
    </source>
</evidence>
<dbReference type="AlphaFoldDB" id="A0A7L4YP29"/>
<keyword evidence="5 6" id="KW-0560">Oxidoreductase</keyword>
<keyword evidence="11" id="KW-1185">Reference proteome</keyword>
<dbReference type="SUPFAM" id="SSF47203">
    <property type="entry name" value="Acyl-CoA dehydrogenase C-terminal domain-like"/>
    <property type="match status" value="1"/>
</dbReference>
<dbReference type="Gene3D" id="1.20.140.10">
    <property type="entry name" value="Butyryl-CoA Dehydrogenase, subunit A, domain 3"/>
    <property type="match status" value="1"/>
</dbReference>
<comment type="similarity">
    <text evidence="2 6">Belongs to the acyl-CoA dehydrogenase family.</text>
</comment>
<dbReference type="PANTHER" id="PTHR48083:SF6">
    <property type="entry name" value="ACYL-COA DEHYDROGENASE 6"/>
    <property type="match status" value="1"/>
</dbReference>
<evidence type="ECO:0000259" key="9">
    <source>
        <dbReference type="Pfam" id="PF02771"/>
    </source>
</evidence>
<dbReference type="RefSeq" id="WP_159544679.1">
    <property type="nucleotide sequence ID" value="NZ_CP047156.1"/>
</dbReference>
<dbReference type="PROSITE" id="PS00073">
    <property type="entry name" value="ACYL_COA_DH_2"/>
    <property type="match status" value="1"/>
</dbReference>
<evidence type="ECO:0000259" key="7">
    <source>
        <dbReference type="Pfam" id="PF00441"/>
    </source>
</evidence>
<evidence type="ECO:0000256" key="3">
    <source>
        <dbReference type="ARBA" id="ARBA00022630"/>
    </source>
</evidence>
<dbReference type="EMBL" id="CP047156">
    <property type="protein sequence ID" value="QHC00317.1"/>
    <property type="molecule type" value="Genomic_DNA"/>
</dbReference>
<protein>
    <submittedName>
        <fullName evidence="10">Acyl-CoA dehydrogenase</fullName>
    </submittedName>
</protein>
<dbReference type="Pfam" id="PF02770">
    <property type="entry name" value="Acyl-CoA_dh_M"/>
    <property type="match status" value="1"/>
</dbReference>
<keyword evidence="4 6" id="KW-0274">FAD</keyword>
<evidence type="ECO:0000256" key="1">
    <source>
        <dbReference type="ARBA" id="ARBA00001974"/>
    </source>
</evidence>
<dbReference type="GO" id="GO:0050660">
    <property type="term" value="F:flavin adenine dinucleotide binding"/>
    <property type="evidence" value="ECO:0007669"/>
    <property type="project" value="InterPro"/>
</dbReference>
<feature type="domain" description="Acyl-CoA oxidase/dehydrogenase middle" evidence="8">
    <location>
        <begin position="123"/>
        <end position="217"/>
    </location>
</feature>
<dbReference type="InterPro" id="IPR037069">
    <property type="entry name" value="AcylCoA_DH/ox_N_sf"/>
</dbReference>
<dbReference type="Gene3D" id="2.40.110.10">
    <property type="entry name" value="Butyryl-CoA Dehydrogenase, subunit A, domain 2"/>
    <property type="match status" value="1"/>
</dbReference>
<sequence>MKFTPEHEAFRESVRKFVDKECAPYVDDWEREGIFPAHEIFKKAGALGILGVEYDPEYGGMGGDHLFAMIASEELGRMGCGGVPMAFGVQMMMATPSLHRYGSHELKQKYLAPAIAGEMVTSIAVTEPDAGSDVAALKTRAVRDGDDWVINGSKTFITSGTQSDWLCLLARTSDEGGYRGMSQIIVERDTPGLDVAKKLDKYGMRSSDTALLTFDDVRVPVSNTIGEVGRGFQQQMQQFVVERMFASYGKLNSMQGALDRTRDYLKDRVVNGKPLIANQYIAFKLSELSAQLELVRTHAYVMAEKFMNGEDTTRDATISKLQGARLAREIGDWCMQFHGGMGYMEDFWVARYVRDTRLGSIGGGSDETMLQVLSRIDGFTP</sequence>
<keyword evidence="3 6" id="KW-0285">Flavoprotein</keyword>
<dbReference type="InterPro" id="IPR036250">
    <property type="entry name" value="AcylCo_DH-like_C"/>
</dbReference>
<dbReference type="InterPro" id="IPR013786">
    <property type="entry name" value="AcylCoA_DH/ox_N"/>
</dbReference>
<evidence type="ECO:0000256" key="6">
    <source>
        <dbReference type="RuleBase" id="RU362125"/>
    </source>
</evidence>
<evidence type="ECO:0000259" key="8">
    <source>
        <dbReference type="Pfam" id="PF02770"/>
    </source>
</evidence>
<dbReference type="FunCoup" id="A0A7L4YP29">
    <property type="interactions" value="48"/>
</dbReference>
<evidence type="ECO:0000256" key="2">
    <source>
        <dbReference type="ARBA" id="ARBA00009347"/>
    </source>
</evidence>
<evidence type="ECO:0000313" key="11">
    <source>
        <dbReference type="Proteomes" id="UP000463857"/>
    </source>
</evidence>
<gene>
    <name evidence="10" type="ORF">EK0264_08505</name>
</gene>
<dbReference type="InterPro" id="IPR046373">
    <property type="entry name" value="Acyl-CoA_Oxase/DH_mid-dom_sf"/>
</dbReference>
<dbReference type="InterPro" id="IPR050741">
    <property type="entry name" value="Acyl-CoA_dehydrogenase"/>
</dbReference>
<feature type="domain" description="Acyl-CoA dehydrogenase/oxidase C-terminal" evidence="7">
    <location>
        <begin position="229"/>
        <end position="375"/>
    </location>
</feature>
<dbReference type="InterPro" id="IPR009075">
    <property type="entry name" value="AcylCo_DH/oxidase_C"/>
</dbReference>
<dbReference type="InterPro" id="IPR006089">
    <property type="entry name" value="Acyl-CoA_DH_CS"/>
</dbReference>
<dbReference type="KEGG" id="eke:EK0264_08505"/>
<comment type="cofactor">
    <cofactor evidence="1 6">
        <name>FAD</name>
        <dbReference type="ChEBI" id="CHEBI:57692"/>
    </cofactor>
</comment>
<evidence type="ECO:0000256" key="5">
    <source>
        <dbReference type="ARBA" id="ARBA00023002"/>
    </source>
</evidence>
<proteinExistence type="inferred from homology"/>
<dbReference type="FunFam" id="1.10.540.10:FF:000002">
    <property type="entry name" value="Acyl-CoA dehydrogenase FadE19"/>
    <property type="match status" value="1"/>
</dbReference>
<name>A0A7L4YP29_9ACTN</name>
<dbReference type="Pfam" id="PF00441">
    <property type="entry name" value="Acyl-CoA_dh_1"/>
    <property type="match status" value="1"/>
</dbReference>
<dbReference type="GO" id="GO:0003995">
    <property type="term" value="F:acyl-CoA dehydrogenase activity"/>
    <property type="evidence" value="ECO:0007669"/>
    <property type="project" value="InterPro"/>
</dbReference>
<dbReference type="InParanoid" id="A0A7L4YP29"/>
<dbReference type="InterPro" id="IPR009100">
    <property type="entry name" value="AcylCoA_DH/oxidase_NM_dom_sf"/>
</dbReference>
<dbReference type="GO" id="GO:0033539">
    <property type="term" value="P:fatty acid beta-oxidation using acyl-CoA dehydrogenase"/>
    <property type="evidence" value="ECO:0007669"/>
    <property type="project" value="TreeGrafter"/>
</dbReference>
<evidence type="ECO:0000256" key="4">
    <source>
        <dbReference type="ARBA" id="ARBA00022827"/>
    </source>
</evidence>
<dbReference type="Pfam" id="PF02771">
    <property type="entry name" value="Acyl-CoA_dh_N"/>
    <property type="match status" value="1"/>
</dbReference>
<organism evidence="10 11">
    <name type="scientific">Epidermidibacterium keratini</name>
    <dbReference type="NCBI Taxonomy" id="1891644"/>
    <lineage>
        <taxon>Bacteria</taxon>
        <taxon>Bacillati</taxon>
        <taxon>Actinomycetota</taxon>
        <taxon>Actinomycetes</taxon>
        <taxon>Sporichthyales</taxon>
        <taxon>Sporichthyaceae</taxon>
        <taxon>Epidermidibacterium</taxon>
    </lineage>
</organism>
<reference evidence="10 11" key="1">
    <citation type="journal article" date="2018" name="Int. J. Syst. Evol. Microbiol.">
        <title>Epidermidibacterium keratini gen. nov., sp. nov., a member of the family Sporichthyaceae, isolated from keratin epidermis.</title>
        <authorList>
            <person name="Lee D.G."/>
            <person name="Trujillo M.E."/>
            <person name="Kang S."/>
            <person name="Nam J.J."/>
            <person name="Kim Y.J."/>
        </authorList>
    </citation>
    <scope>NUCLEOTIDE SEQUENCE [LARGE SCALE GENOMIC DNA]</scope>
    <source>
        <strain evidence="10 11">EPI-7</strain>
    </source>
</reference>
<dbReference type="OrthoDB" id="3176804at2"/>
<dbReference type="FunFam" id="2.40.110.10:FF:000001">
    <property type="entry name" value="Acyl-CoA dehydrogenase, mitochondrial"/>
    <property type="match status" value="1"/>
</dbReference>
<dbReference type="Proteomes" id="UP000463857">
    <property type="component" value="Chromosome"/>
</dbReference>
<dbReference type="Gene3D" id="1.10.540.10">
    <property type="entry name" value="Acyl-CoA dehydrogenase/oxidase, N-terminal domain"/>
    <property type="match status" value="1"/>
</dbReference>
<dbReference type="PANTHER" id="PTHR48083">
    <property type="entry name" value="MEDIUM-CHAIN SPECIFIC ACYL-COA DEHYDROGENASE, MITOCHONDRIAL-RELATED"/>
    <property type="match status" value="1"/>
</dbReference>
<feature type="domain" description="Acyl-CoA dehydrogenase/oxidase N-terminal" evidence="9">
    <location>
        <begin position="4"/>
        <end position="118"/>
    </location>
</feature>